<dbReference type="AlphaFoldDB" id="A0A9Q3ELU5"/>
<comment type="caution">
    <text evidence="1">The sequence shown here is derived from an EMBL/GenBank/DDBJ whole genome shotgun (WGS) entry which is preliminary data.</text>
</comment>
<proteinExistence type="predicted"/>
<evidence type="ECO:0000313" key="1">
    <source>
        <dbReference type="EMBL" id="MBW0521450.1"/>
    </source>
</evidence>
<dbReference type="OrthoDB" id="2753252at2759"/>
<gene>
    <name evidence="1" type="ORF">O181_061165</name>
</gene>
<sequence length="119" mass="13181">MPQSLDEGTWGQIVGMRAAGASIQTISNHLKVPPTMVHDMICKHQECGHLKLLPILGGPRKLNYCDLHQLACVVQQNQHKHLAEIKSLITIDVSINTLCITIHKDLGKKSCIVVKKPYP</sequence>
<protein>
    <submittedName>
        <fullName evidence="1">Uncharacterized protein</fullName>
    </submittedName>
</protein>
<keyword evidence="2" id="KW-1185">Reference proteome</keyword>
<organism evidence="1 2">
    <name type="scientific">Austropuccinia psidii MF-1</name>
    <dbReference type="NCBI Taxonomy" id="1389203"/>
    <lineage>
        <taxon>Eukaryota</taxon>
        <taxon>Fungi</taxon>
        <taxon>Dikarya</taxon>
        <taxon>Basidiomycota</taxon>
        <taxon>Pucciniomycotina</taxon>
        <taxon>Pucciniomycetes</taxon>
        <taxon>Pucciniales</taxon>
        <taxon>Sphaerophragmiaceae</taxon>
        <taxon>Austropuccinia</taxon>
    </lineage>
</organism>
<name>A0A9Q3ELU5_9BASI</name>
<accession>A0A9Q3ELU5</accession>
<dbReference type="Proteomes" id="UP000765509">
    <property type="component" value="Unassembled WGS sequence"/>
</dbReference>
<dbReference type="SUPFAM" id="SSF46689">
    <property type="entry name" value="Homeodomain-like"/>
    <property type="match status" value="1"/>
</dbReference>
<reference evidence="1" key="1">
    <citation type="submission" date="2021-03" db="EMBL/GenBank/DDBJ databases">
        <title>Draft genome sequence of rust myrtle Austropuccinia psidii MF-1, a brazilian biotype.</title>
        <authorList>
            <person name="Quecine M.C."/>
            <person name="Pachon D.M.R."/>
            <person name="Bonatelli M.L."/>
            <person name="Correr F.H."/>
            <person name="Franceschini L.M."/>
            <person name="Leite T.F."/>
            <person name="Margarido G.R.A."/>
            <person name="Almeida C.A."/>
            <person name="Ferrarezi J.A."/>
            <person name="Labate C.A."/>
        </authorList>
    </citation>
    <scope>NUCLEOTIDE SEQUENCE</scope>
    <source>
        <strain evidence="1">MF-1</strain>
    </source>
</reference>
<dbReference type="EMBL" id="AVOT02028817">
    <property type="protein sequence ID" value="MBW0521450.1"/>
    <property type="molecule type" value="Genomic_DNA"/>
</dbReference>
<dbReference type="InterPro" id="IPR009057">
    <property type="entry name" value="Homeodomain-like_sf"/>
</dbReference>
<evidence type="ECO:0000313" key="2">
    <source>
        <dbReference type="Proteomes" id="UP000765509"/>
    </source>
</evidence>
<dbReference type="Gene3D" id="1.10.10.10">
    <property type="entry name" value="Winged helix-like DNA-binding domain superfamily/Winged helix DNA-binding domain"/>
    <property type="match status" value="1"/>
</dbReference>
<dbReference type="InterPro" id="IPR036388">
    <property type="entry name" value="WH-like_DNA-bd_sf"/>
</dbReference>